<evidence type="ECO:0000256" key="1">
    <source>
        <dbReference type="SAM" id="MobiDB-lite"/>
    </source>
</evidence>
<dbReference type="RefSeq" id="XP_060287730.1">
    <property type="nucleotide sequence ID" value="XM_060425808.1"/>
</dbReference>
<evidence type="ECO:0000313" key="3">
    <source>
        <dbReference type="Proteomes" id="UP001244011"/>
    </source>
</evidence>
<organism evidence="2 3">
    <name type="scientific">Phialemonium atrogriseum</name>
    <dbReference type="NCBI Taxonomy" id="1093897"/>
    <lineage>
        <taxon>Eukaryota</taxon>
        <taxon>Fungi</taxon>
        <taxon>Dikarya</taxon>
        <taxon>Ascomycota</taxon>
        <taxon>Pezizomycotina</taxon>
        <taxon>Sordariomycetes</taxon>
        <taxon>Sordariomycetidae</taxon>
        <taxon>Cephalothecales</taxon>
        <taxon>Cephalothecaceae</taxon>
        <taxon>Phialemonium</taxon>
    </lineage>
</organism>
<sequence length="448" mass="49373">MHPLPPKPVFTGFENPKPAGEPKAPGKVTPNAQDEDNSGNLDLAQPRFVSYTPPGDRFSQENTAPPPPQRASEMQDTEMMDTEMNNEDMDLGSEMMDISPISSPSPPPAPLPNNQSIVSTSAADDTVIVAKIQGQYHQYQVQAAQLPNLSGWWSRQAADNIHGVYELDFGGTLPMLDGPRGDFDGALRTVLDIVHHRRPVGGAPDRVDVRTIWQLAQMQPTLGLAPRVVNRLGHYMGYFVAEALRGPGLEFGDAVWEEALEACRVFRWADYYVDLAARLVFLCGTAPGPGGQSLLVRPDGGPLFSEICGEKILDQILEAREACLTDIIKEAEEGIKIWIHRLALYGCASCMALRMGGLTTALMGVGLFPSAASWEITMSVHDICVQLDEDMGVSPACLRFAETCFQCRERAPTWTLFPIEDVLTNIQWDRHQKILELIPYPDFGQTWD</sequence>
<reference evidence="2" key="1">
    <citation type="submission" date="2023-06" db="EMBL/GenBank/DDBJ databases">
        <title>Genome-scale phylogeny and comparative genomics of the fungal order Sordariales.</title>
        <authorList>
            <consortium name="Lawrence Berkeley National Laboratory"/>
            <person name="Hensen N."/>
            <person name="Bonometti L."/>
            <person name="Westerberg I."/>
            <person name="Brannstrom I.O."/>
            <person name="Guillou S."/>
            <person name="Cros-Aarteil S."/>
            <person name="Calhoun S."/>
            <person name="Haridas S."/>
            <person name="Kuo A."/>
            <person name="Mondo S."/>
            <person name="Pangilinan J."/>
            <person name="Riley R."/>
            <person name="Labutti K."/>
            <person name="Andreopoulos B."/>
            <person name="Lipzen A."/>
            <person name="Chen C."/>
            <person name="Yanf M."/>
            <person name="Daum C."/>
            <person name="Ng V."/>
            <person name="Clum A."/>
            <person name="Steindorff A."/>
            <person name="Ohm R."/>
            <person name="Martin F."/>
            <person name="Silar P."/>
            <person name="Natvig D."/>
            <person name="Lalanne C."/>
            <person name="Gautier V."/>
            <person name="Ament-Velasquez S.L."/>
            <person name="Kruys A."/>
            <person name="Hutchinson M.I."/>
            <person name="Powell A.J."/>
            <person name="Barry K."/>
            <person name="Miller A.N."/>
            <person name="Grigoriev I.V."/>
            <person name="Debuchy R."/>
            <person name="Gladieux P."/>
            <person name="Thoren M.H."/>
            <person name="Johannesson H."/>
        </authorList>
    </citation>
    <scope>NUCLEOTIDE SEQUENCE</scope>
    <source>
        <strain evidence="2">8032-3</strain>
    </source>
</reference>
<evidence type="ECO:0000313" key="2">
    <source>
        <dbReference type="EMBL" id="KAK1771517.1"/>
    </source>
</evidence>
<keyword evidence="3" id="KW-1185">Reference proteome</keyword>
<dbReference type="Proteomes" id="UP001244011">
    <property type="component" value="Unassembled WGS sequence"/>
</dbReference>
<proteinExistence type="predicted"/>
<dbReference type="EMBL" id="MU838998">
    <property type="protein sequence ID" value="KAK1771517.1"/>
    <property type="molecule type" value="Genomic_DNA"/>
</dbReference>
<name>A0AAJ0CA55_9PEZI</name>
<feature type="region of interest" description="Disordered" evidence="1">
    <location>
        <begin position="1"/>
        <end position="73"/>
    </location>
</feature>
<gene>
    <name evidence="2" type="ORF">QBC33DRAFT_511030</name>
</gene>
<feature type="compositionally biased region" description="Low complexity" evidence="1">
    <location>
        <begin position="16"/>
        <end position="27"/>
    </location>
</feature>
<protein>
    <submittedName>
        <fullName evidence="2">Uncharacterized protein</fullName>
    </submittedName>
</protein>
<comment type="caution">
    <text evidence="2">The sequence shown here is derived from an EMBL/GenBank/DDBJ whole genome shotgun (WGS) entry which is preliminary data.</text>
</comment>
<dbReference type="AlphaFoldDB" id="A0AAJ0CA55"/>
<dbReference type="GeneID" id="85308995"/>
<accession>A0AAJ0CA55</accession>